<dbReference type="EMBL" id="PVUF01000008">
    <property type="protein sequence ID" value="PRZ46945.1"/>
    <property type="molecule type" value="Genomic_DNA"/>
</dbReference>
<reference evidence="2 3" key="1">
    <citation type="submission" date="2018-03" db="EMBL/GenBank/DDBJ databases">
        <title>Genomic Encyclopedia of Archaeal and Bacterial Type Strains, Phase II (KMG-II): from individual species to whole genera.</title>
        <authorList>
            <person name="Goeker M."/>
        </authorList>
    </citation>
    <scope>NUCLEOTIDE SEQUENCE [LARGE SCALE GENOMIC DNA]</scope>
    <source>
        <strain evidence="2 3">DSM 25328</strain>
    </source>
</reference>
<dbReference type="OrthoDB" id="3806873at2"/>
<name>A0A2T1AED1_TRISK</name>
<dbReference type="InterPro" id="IPR011009">
    <property type="entry name" value="Kinase-like_dom_sf"/>
</dbReference>
<feature type="domain" description="Aminoglycoside phosphotransferase" evidence="1">
    <location>
        <begin position="285"/>
        <end position="471"/>
    </location>
</feature>
<dbReference type="Gene3D" id="1.20.58.220">
    <property type="entry name" value="Phosphate transport system protein phou homolog 2, domain 2"/>
    <property type="match status" value="1"/>
</dbReference>
<evidence type="ECO:0000313" key="2">
    <source>
        <dbReference type="EMBL" id="PRZ46945.1"/>
    </source>
</evidence>
<dbReference type="Proteomes" id="UP000237718">
    <property type="component" value="Unassembled WGS sequence"/>
</dbReference>
<evidence type="ECO:0000259" key="1">
    <source>
        <dbReference type="Pfam" id="PF01636"/>
    </source>
</evidence>
<dbReference type="InterPro" id="IPR038078">
    <property type="entry name" value="PhoU-like_sf"/>
</dbReference>
<dbReference type="GO" id="GO:0016740">
    <property type="term" value="F:transferase activity"/>
    <property type="evidence" value="ECO:0007669"/>
    <property type="project" value="UniProtKB-KW"/>
</dbReference>
<accession>A0A2T1AED1</accession>
<sequence>MKLPEAAQENLAFLLAELDGQMSNLLAYFKEPSADGAQKVVLRAGYAHNLWSRVQAACRSATTRGKSSQSRRLLLQNVDTIARNLDQLSRLSRMALLHAEDVQRVKLLRPEAYRKVLRQVACALHEVLPALEANDSKSAIAIGQNKAEVDDFYDRMFRTYTRDMRDTRHTEDLANALLVLNEVRRMGESLQGISEALLSISIGQNVQFERYFTLRSVLSGSRVADDDLTLKPLAETRSGSAISSVSTRDKAGDLIDAVFKDGEKSKVKEERAGVKSWHAIYPGLAPRILSYEKRGQSAALLIEHLSGYTFEHALLNEGDATLAAAQSALHKTLTDIWTRTQSDDPAEMQAMKQLSARMKDVYRVHPEFDTGAARIQGVKQPAFAELLKAAEKRETQVAAPFSVYIHGDFNLDNVIYDPAERKIRFIDLHRSRYMDYVQDVSVFMVSNYRLQVQDGPVRARIGDTALGLHRMAARFARARKDTTFEYRLALGLARSFASSTRFVFDKEHARRMFLRARYLLDLALAVPEGREARLKLPIKELFGD</sequence>
<organism evidence="2 3">
    <name type="scientific">Tritonibacter scottomollicae</name>
    <name type="common">Epibacterium scottomollicae</name>
    <dbReference type="NCBI Taxonomy" id="483013"/>
    <lineage>
        <taxon>Bacteria</taxon>
        <taxon>Pseudomonadati</taxon>
        <taxon>Pseudomonadota</taxon>
        <taxon>Alphaproteobacteria</taxon>
        <taxon>Rhodobacterales</taxon>
        <taxon>Paracoccaceae</taxon>
        <taxon>Tritonibacter</taxon>
    </lineage>
</organism>
<dbReference type="Gene3D" id="3.90.1200.10">
    <property type="match status" value="1"/>
</dbReference>
<dbReference type="AlphaFoldDB" id="A0A2T1AED1"/>
<gene>
    <name evidence="2" type="ORF">CLV89_10891</name>
</gene>
<dbReference type="SUPFAM" id="SSF109755">
    <property type="entry name" value="PhoU-like"/>
    <property type="match status" value="1"/>
</dbReference>
<dbReference type="Pfam" id="PF01636">
    <property type="entry name" value="APH"/>
    <property type="match status" value="1"/>
</dbReference>
<dbReference type="RefSeq" id="WP_106164202.1">
    <property type="nucleotide sequence ID" value="NZ_PVUF01000008.1"/>
</dbReference>
<evidence type="ECO:0000313" key="3">
    <source>
        <dbReference type="Proteomes" id="UP000237718"/>
    </source>
</evidence>
<dbReference type="SUPFAM" id="SSF56112">
    <property type="entry name" value="Protein kinase-like (PK-like)"/>
    <property type="match status" value="1"/>
</dbReference>
<dbReference type="InterPro" id="IPR002575">
    <property type="entry name" value="Aminoglycoside_PTrfase"/>
</dbReference>
<comment type="caution">
    <text evidence="2">The sequence shown here is derived from an EMBL/GenBank/DDBJ whole genome shotgun (WGS) entry which is preliminary data.</text>
</comment>
<protein>
    <submittedName>
        <fullName evidence="2">Phosphotransferase family enzyme</fullName>
    </submittedName>
</protein>
<keyword evidence="2" id="KW-0808">Transferase</keyword>
<proteinExistence type="predicted"/>